<keyword evidence="4" id="KW-1185">Reference proteome</keyword>
<accession>A0A2N6PIU1</accession>
<dbReference type="OrthoDB" id="4808557at2"/>
<dbReference type="AlphaFoldDB" id="A0A2N6PIU1"/>
<dbReference type="EMBL" id="PNFZ01000002">
    <property type="protein sequence ID" value="PMB98596.1"/>
    <property type="molecule type" value="Genomic_DNA"/>
</dbReference>
<evidence type="ECO:0000313" key="5">
    <source>
        <dbReference type="Proteomes" id="UP000549517"/>
    </source>
</evidence>
<keyword evidence="1" id="KW-0472">Membrane</keyword>
<feature type="transmembrane region" description="Helical" evidence="1">
    <location>
        <begin position="74"/>
        <end position="102"/>
    </location>
</feature>
<dbReference type="Pfam" id="PF07332">
    <property type="entry name" value="Phage_holin_3_6"/>
    <property type="match status" value="1"/>
</dbReference>
<name>A0A2N6PIU1_9MICO</name>
<dbReference type="InterPro" id="IPR009937">
    <property type="entry name" value="Phage_holin_3_6"/>
</dbReference>
<gene>
    <name evidence="3" type="ORF">CJ198_04500</name>
    <name evidence="2" type="ORF">HLA91_00935</name>
</gene>
<comment type="caution">
    <text evidence="3">The sequence shown here is derived from an EMBL/GenBank/DDBJ whole genome shotgun (WGS) entry which is preliminary data.</text>
</comment>
<dbReference type="RefSeq" id="WP_102161209.1">
    <property type="nucleotide sequence ID" value="NZ_BAAAKH010000002.1"/>
</dbReference>
<protein>
    <submittedName>
        <fullName evidence="3">Phage holin family protein</fullName>
    </submittedName>
</protein>
<proteinExistence type="predicted"/>
<evidence type="ECO:0000313" key="4">
    <source>
        <dbReference type="Proteomes" id="UP000235703"/>
    </source>
</evidence>
<evidence type="ECO:0000313" key="3">
    <source>
        <dbReference type="EMBL" id="PMB98596.1"/>
    </source>
</evidence>
<evidence type="ECO:0000313" key="2">
    <source>
        <dbReference type="EMBL" id="NNG77946.1"/>
    </source>
</evidence>
<keyword evidence="1" id="KW-0812">Transmembrane</keyword>
<reference evidence="3 4" key="1">
    <citation type="submission" date="2017-09" db="EMBL/GenBank/DDBJ databases">
        <title>Bacterial strain isolated from the female urinary microbiota.</title>
        <authorList>
            <person name="Thomas-White K."/>
            <person name="Kumar N."/>
            <person name="Forster S."/>
            <person name="Putonti C."/>
            <person name="Lawley T."/>
            <person name="Wolfe A.J."/>
        </authorList>
    </citation>
    <scope>NUCLEOTIDE SEQUENCE [LARGE SCALE GENOMIC DNA]</scope>
    <source>
        <strain evidence="3 4">UMB0680</strain>
    </source>
</reference>
<dbReference type="Proteomes" id="UP000549517">
    <property type="component" value="Unassembled WGS sequence"/>
</dbReference>
<organism evidence="3 4">
    <name type="scientific">Brevibacterium luteolum</name>
    <dbReference type="NCBI Taxonomy" id="199591"/>
    <lineage>
        <taxon>Bacteria</taxon>
        <taxon>Bacillati</taxon>
        <taxon>Actinomycetota</taxon>
        <taxon>Actinomycetes</taxon>
        <taxon>Micrococcales</taxon>
        <taxon>Brevibacteriaceae</taxon>
        <taxon>Brevibacterium</taxon>
    </lineage>
</organism>
<evidence type="ECO:0000256" key="1">
    <source>
        <dbReference type="SAM" id="Phobius"/>
    </source>
</evidence>
<dbReference type="EMBL" id="JABEMC010000001">
    <property type="protein sequence ID" value="NNG77946.1"/>
    <property type="molecule type" value="Genomic_DNA"/>
</dbReference>
<keyword evidence="1" id="KW-1133">Transmembrane helix</keyword>
<reference evidence="2 5" key="2">
    <citation type="submission" date="2020-05" db="EMBL/GenBank/DDBJ databases">
        <title>MicrobeNet Type strains.</title>
        <authorList>
            <person name="Nicholson A.C."/>
        </authorList>
    </citation>
    <scope>NUCLEOTIDE SEQUENCE [LARGE SCALE GENOMIC DNA]</scope>
    <source>
        <strain evidence="2 5">CCUG 46604</strain>
    </source>
</reference>
<sequence length="135" mass="14037">MSERSISQLIKDIQADGQALVQEESALAKAEVTEGVKKLGIGAGLAVAGLFLLFLGSLVVTFLLVAVFHEGVGLSWWLSALIVFGILLVLALILVGIAVPFLKKGNPTPQSAISSGKSALNAFKRALSNPSGPRV</sequence>
<dbReference type="Proteomes" id="UP000235703">
    <property type="component" value="Unassembled WGS sequence"/>
</dbReference>
<feature type="transmembrane region" description="Helical" evidence="1">
    <location>
        <begin position="45"/>
        <end position="68"/>
    </location>
</feature>